<accession>A0A5B1CID1</accession>
<gene>
    <name evidence="1" type="ORF">LF1_19930</name>
</gene>
<evidence type="ECO:0000313" key="2">
    <source>
        <dbReference type="Proteomes" id="UP000322699"/>
    </source>
</evidence>
<sequence length="34" mass="4048">MVRSHRVNFASKQRTIVLHLHRFAHKAECLIPNH</sequence>
<proteinExistence type="predicted"/>
<dbReference type="AlphaFoldDB" id="A0A5B1CID1"/>
<dbReference type="Proteomes" id="UP000322699">
    <property type="component" value="Unassembled WGS sequence"/>
</dbReference>
<dbReference type="EMBL" id="VRLW01000001">
    <property type="protein sequence ID" value="KAA1259459.1"/>
    <property type="molecule type" value="Genomic_DNA"/>
</dbReference>
<evidence type="ECO:0000313" key="1">
    <source>
        <dbReference type="EMBL" id="KAA1259459.1"/>
    </source>
</evidence>
<comment type="caution">
    <text evidence="1">The sequence shown here is derived from an EMBL/GenBank/DDBJ whole genome shotgun (WGS) entry which is preliminary data.</text>
</comment>
<reference evidence="1 2" key="1">
    <citation type="submission" date="2019-08" db="EMBL/GenBank/DDBJ databases">
        <title>Deep-cultivation of Planctomycetes and their phenomic and genomic characterization uncovers novel biology.</title>
        <authorList>
            <person name="Wiegand S."/>
            <person name="Jogler M."/>
            <person name="Boedeker C."/>
            <person name="Pinto D."/>
            <person name="Vollmers J."/>
            <person name="Rivas-Marin E."/>
            <person name="Kohn T."/>
            <person name="Peeters S.H."/>
            <person name="Heuer A."/>
            <person name="Rast P."/>
            <person name="Oberbeckmann S."/>
            <person name="Bunk B."/>
            <person name="Jeske O."/>
            <person name="Meyerdierks A."/>
            <person name="Storesund J.E."/>
            <person name="Kallscheuer N."/>
            <person name="Luecker S."/>
            <person name="Lage O.M."/>
            <person name="Pohl T."/>
            <person name="Merkel B.J."/>
            <person name="Hornburger P."/>
            <person name="Mueller R.-W."/>
            <person name="Bruemmer F."/>
            <person name="Labrenz M."/>
            <person name="Spormann A.M."/>
            <person name="Op Den Camp H."/>
            <person name="Overmann J."/>
            <person name="Amann R."/>
            <person name="Jetten M.S.M."/>
            <person name="Mascher T."/>
            <person name="Medema M.H."/>
            <person name="Devos D.P."/>
            <person name="Kaster A.-K."/>
            <person name="Ovreas L."/>
            <person name="Rohde M."/>
            <person name="Galperin M.Y."/>
            <person name="Jogler C."/>
        </authorList>
    </citation>
    <scope>NUCLEOTIDE SEQUENCE [LARGE SCALE GENOMIC DNA]</scope>
    <source>
        <strain evidence="1 2">LF1</strain>
    </source>
</reference>
<protein>
    <submittedName>
        <fullName evidence="1">Uncharacterized protein</fullName>
    </submittedName>
</protein>
<name>A0A5B1CID1_9BACT</name>
<keyword evidence="2" id="KW-1185">Reference proteome</keyword>
<organism evidence="1 2">
    <name type="scientific">Rubripirellula obstinata</name>
    <dbReference type="NCBI Taxonomy" id="406547"/>
    <lineage>
        <taxon>Bacteria</taxon>
        <taxon>Pseudomonadati</taxon>
        <taxon>Planctomycetota</taxon>
        <taxon>Planctomycetia</taxon>
        <taxon>Pirellulales</taxon>
        <taxon>Pirellulaceae</taxon>
        <taxon>Rubripirellula</taxon>
    </lineage>
</organism>